<protein>
    <submittedName>
        <fullName evidence="3">Uncharacterized protein</fullName>
    </submittedName>
</protein>
<feature type="coiled-coil region" evidence="1">
    <location>
        <begin position="187"/>
        <end position="218"/>
    </location>
</feature>
<keyword evidence="4" id="KW-1185">Reference proteome</keyword>
<accession>A0A1Q3E201</accession>
<evidence type="ECO:0000313" key="4">
    <source>
        <dbReference type="Proteomes" id="UP000188533"/>
    </source>
</evidence>
<feature type="region of interest" description="Disordered" evidence="2">
    <location>
        <begin position="54"/>
        <end position="85"/>
    </location>
</feature>
<feature type="compositionally biased region" description="Polar residues" evidence="2">
    <location>
        <begin position="1"/>
        <end position="12"/>
    </location>
</feature>
<feature type="region of interest" description="Disordered" evidence="2">
    <location>
        <begin position="1"/>
        <end position="20"/>
    </location>
</feature>
<sequence length="219" mass="24805">MSASIKSHSTPQRVAFASASHFAQPHATPYHSPAFELISDPQPRIMTRTGLVQEAASADPCAGQGPKEVSGDGEQDLEVGTDDESALRKIQKPKGEVSRPGCGGYNLRVELKWSTERFDKVKAYIDKLVQEHLDCTEPLTKQIASKVEEVRLLAVKKFRFLDDYHDYWAVDDFVRCHLKYRKQALQKISLQNEAAKTRKEIKEVRQRLAQAEKEARKQK</sequence>
<evidence type="ECO:0000256" key="1">
    <source>
        <dbReference type="SAM" id="Coils"/>
    </source>
</evidence>
<evidence type="ECO:0000313" key="3">
    <source>
        <dbReference type="EMBL" id="GAW01196.1"/>
    </source>
</evidence>
<keyword evidence="1" id="KW-0175">Coiled coil</keyword>
<dbReference type="EMBL" id="BDGU01000053">
    <property type="protein sequence ID" value="GAW01196.1"/>
    <property type="molecule type" value="Genomic_DNA"/>
</dbReference>
<feature type="compositionally biased region" description="Acidic residues" evidence="2">
    <location>
        <begin position="71"/>
        <end position="84"/>
    </location>
</feature>
<proteinExistence type="predicted"/>
<reference evidence="3 4" key="2">
    <citation type="submission" date="2017-02" db="EMBL/GenBank/DDBJ databases">
        <title>A genome survey and senescence transcriptome analysis in Lentinula edodes.</title>
        <authorList>
            <person name="Sakamoto Y."/>
            <person name="Nakade K."/>
            <person name="Sato S."/>
            <person name="Yoshida Y."/>
            <person name="Miyazaki K."/>
            <person name="Natsume S."/>
            <person name="Konno N."/>
        </authorList>
    </citation>
    <scope>NUCLEOTIDE SEQUENCE [LARGE SCALE GENOMIC DNA]</scope>
    <source>
        <strain evidence="3 4">NBRC 111202</strain>
    </source>
</reference>
<comment type="caution">
    <text evidence="3">The sequence shown here is derived from an EMBL/GenBank/DDBJ whole genome shotgun (WGS) entry which is preliminary data.</text>
</comment>
<dbReference type="Proteomes" id="UP000188533">
    <property type="component" value="Unassembled WGS sequence"/>
</dbReference>
<dbReference type="STRING" id="5353.A0A1Q3E201"/>
<evidence type="ECO:0000256" key="2">
    <source>
        <dbReference type="SAM" id="MobiDB-lite"/>
    </source>
</evidence>
<name>A0A1Q3E201_LENED</name>
<gene>
    <name evidence="3" type="ORF">LENED_002777</name>
</gene>
<reference evidence="3 4" key="1">
    <citation type="submission" date="2016-08" db="EMBL/GenBank/DDBJ databases">
        <authorList>
            <consortium name="Lentinula edodes genome sequencing consortium"/>
            <person name="Sakamoto Y."/>
            <person name="Nakade K."/>
            <person name="Sato S."/>
            <person name="Yoshida Y."/>
            <person name="Miyazaki K."/>
            <person name="Natsume S."/>
            <person name="Konno N."/>
        </authorList>
    </citation>
    <scope>NUCLEOTIDE SEQUENCE [LARGE SCALE GENOMIC DNA]</scope>
    <source>
        <strain evidence="3 4">NBRC 111202</strain>
    </source>
</reference>
<organism evidence="3 4">
    <name type="scientific">Lentinula edodes</name>
    <name type="common">Shiitake mushroom</name>
    <name type="synonym">Lentinus edodes</name>
    <dbReference type="NCBI Taxonomy" id="5353"/>
    <lineage>
        <taxon>Eukaryota</taxon>
        <taxon>Fungi</taxon>
        <taxon>Dikarya</taxon>
        <taxon>Basidiomycota</taxon>
        <taxon>Agaricomycotina</taxon>
        <taxon>Agaricomycetes</taxon>
        <taxon>Agaricomycetidae</taxon>
        <taxon>Agaricales</taxon>
        <taxon>Marasmiineae</taxon>
        <taxon>Omphalotaceae</taxon>
        <taxon>Lentinula</taxon>
    </lineage>
</organism>
<dbReference type="AlphaFoldDB" id="A0A1Q3E201"/>